<dbReference type="PANTHER" id="PTHR21228">
    <property type="entry name" value="FAST LEU-RICH DOMAIN-CONTAINING"/>
    <property type="match status" value="1"/>
</dbReference>
<dbReference type="OrthoDB" id="549912at2759"/>
<dbReference type="EMBL" id="BDRX01000158">
    <property type="protein sequence ID" value="GBF99441.1"/>
    <property type="molecule type" value="Genomic_DNA"/>
</dbReference>
<feature type="region of interest" description="Disordered" evidence="1">
    <location>
        <begin position="679"/>
        <end position="806"/>
    </location>
</feature>
<evidence type="ECO:0000256" key="1">
    <source>
        <dbReference type="SAM" id="MobiDB-lite"/>
    </source>
</evidence>
<organism evidence="2 3">
    <name type="scientific">Raphidocelis subcapitata</name>
    <dbReference type="NCBI Taxonomy" id="307507"/>
    <lineage>
        <taxon>Eukaryota</taxon>
        <taxon>Viridiplantae</taxon>
        <taxon>Chlorophyta</taxon>
        <taxon>core chlorophytes</taxon>
        <taxon>Chlorophyceae</taxon>
        <taxon>CS clade</taxon>
        <taxon>Sphaeropleales</taxon>
        <taxon>Selenastraceae</taxon>
        <taxon>Raphidocelis</taxon>
    </lineage>
</organism>
<dbReference type="GO" id="GO:0005759">
    <property type="term" value="C:mitochondrial matrix"/>
    <property type="evidence" value="ECO:0007669"/>
    <property type="project" value="TreeGrafter"/>
</dbReference>
<evidence type="ECO:0000313" key="2">
    <source>
        <dbReference type="EMBL" id="GBF99441.1"/>
    </source>
</evidence>
<accession>A0A2V0PI08</accession>
<feature type="compositionally biased region" description="Low complexity" evidence="1">
    <location>
        <begin position="744"/>
        <end position="767"/>
    </location>
</feature>
<dbReference type="AlphaFoldDB" id="A0A2V0PI08"/>
<dbReference type="Proteomes" id="UP000247498">
    <property type="component" value="Unassembled WGS sequence"/>
</dbReference>
<name>A0A2V0PI08_9CHLO</name>
<dbReference type="GO" id="GO:0000963">
    <property type="term" value="P:mitochondrial RNA processing"/>
    <property type="evidence" value="ECO:0007669"/>
    <property type="project" value="TreeGrafter"/>
</dbReference>
<feature type="compositionally biased region" description="Low complexity" evidence="1">
    <location>
        <begin position="717"/>
        <end position="729"/>
    </location>
</feature>
<dbReference type="GO" id="GO:1901259">
    <property type="term" value="P:chloroplast rRNA processing"/>
    <property type="evidence" value="ECO:0007669"/>
    <property type="project" value="TreeGrafter"/>
</dbReference>
<feature type="region of interest" description="Disordered" evidence="1">
    <location>
        <begin position="17"/>
        <end position="50"/>
    </location>
</feature>
<dbReference type="GO" id="GO:0035770">
    <property type="term" value="C:ribonucleoprotein granule"/>
    <property type="evidence" value="ECO:0007669"/>
    <property type="project" value="TreeGrafter"/>
</dbReference>
<comment type="caution">
    <text evidence="2">The sequence shown here is derived from an EMBL/GenBank/DDBJ whole genome shotgun (WGS) entry which is preliminary data.</text>
</comment>
<dbReference type="InParanoid" id="A0A2V0PI08"/>
<proteinExistence type="predicted"/>
<dbReference type="GO" id="GO:0009507">
    <property type="term" value="C:chloroplast"/>
    <property type="evidence" value="ECO:0007669"/>
    <property type="project" value="GOC"/>
</dbReference>
<dbReference type="GO" id="GO:0003723">
    <property type="term" value="F:RNA binding"/>
    <property type="evidence" value="ECO:0007669"/>
    <property type="project" value="TreeGrafter"/>
</dbReference>
<protein>
    <recommendedName>
        <fullName evidence="4">RAP domain-containing protein</fullName>
    </recommendedName>
</protein>
<evidence type="ECO:0000313" key="3">
    <source>
        <dbReference type="Proteomes" id="UP000247498"/>
    </source>
</evidence>
<keyword evidence="3" id="KW-1185">Reference proteome</keyword>
<sequence length="806" mass="83091">MATLWPAQQRLCVAVRAQTPHNNGSAGRRRRNGNEPPRPRLGPESNPLRDVEKFQRRLTTTIHHAPTLTALRDIMAQYQGCLNPVHANALMVRAAALVAEGRLGARDMLQLPVLLPGLRDLVLAQLPHYSERCVANSLHSAAVLDMRDRELLGALADAAAAVARSGELTPQGIANVGWAFARLRLPPPPALSAALLAASAAALPRFNPQELADIGWAVAALRLALPPGWGAAWLDATRAALPRAGELGLARLMWAAARMGLAPDDAWLNAAWEAAARRLRSASAHSAASMVWAVCRLWAPTGGPEPAQLEALLARCAATLPQARAADVTVALMGLASCGAPLDGQPAQAAAAVMDRAASLLPSMSVRQVAQLLWAAARLRVPLDSASLARAASKLFYGIGSARANDLAMGLWGLARLGLRTPAAWGGVIFARVDALSRDFKPPEVVALLSALAELRLPPPPSVLAALLGEQRGAEQQLSAYAPRDLSMLALALARLHTVAAAAWSRREQQRLRQAQQRWRAVPAAADAEASDAAGAAQSAAAASGSAAATGPGFVAPAERPALPLAGAPRELREELLRASFHRLGSMSGRDLATLAWAAAELRLDPPPAWLYSFVGACGAALPAMAAPDIAMLVRGLRGVHPGPSLGRVDEFLATALARLGRLEREGGEYTHTRLDALMAMAPPPGSSGSNGGGSNARTRSPSPGRDSETPQLQPDGAQGAAANAAVNGSSGGGGGGRKRRSGQRIGAEGGLAASLDSLDSSSSLNGNGYGSDSGSGSDSELGDGAPRAAPDAAGSAAPLLTAGPA</sequence>
<evidence type="ECO:0008006" key="4">
    <source>
        <dbReference type="Google" id="ProtNLM"/>
    </source>
</evidence>
<dbReference type="PANTHER" id="PTHR21228:SF40">
    <property type="entry name" value="LD45607P"/>
    <property type="match status" value="1"/>
</dbReference>
<dbReference type="InterPro" id="IPR050870">
    <property type="entry name" value="FAST_kinase"/>
</dbReference>
<gene>
    <name evidence="2" type="ORF">Rsub_11927</name>
</gene>
<reference evidence="2 3" key="1">
    <citation type="journal article" date="2018" name="Sci. Rep.">
        <title>Raphidocelis subcapitata (=Pseudokirchneriella subcapitata) provides an insight into genome evolution and environmental adaptations in the Sphaeropleales.</title>
        <authorList>
            <person name="Suzuki S."/>
            <person name="Yamaguchi H."/>
            <person name="Nakajima N."/>
            <person name="Kawachi M."/>
        </authorList>
    </citation>
    <scope>NUCLEOTIDE SEQUENCE [LARGE SCALE GENOMIC DNA]</scope>
    <source>
        <strain evidence="2 3">NIES-35</strain>
    </source>
</reference>
<dbReference type="GO" id="GO:0044528">
    <property type="term" value="P:regulation of mitochondrial mRNA stability"/>
    <property type="evidence" value="ECO:0007669"/>
    <property type="project" value="TreeGrafter"/>
</dbReference>
<feature type="compositionally biased region" description="Low complexity" evidence="1">
    <location>
        <begin position="775"/>
        <end position="806"/>
    </location>
</feature>